<dbReference type="NCBIfam" id="TIGR01254">
    <property type="entry name" value="sfuA"/>
    <property type="match status" value="1"/>
</dbReference>
<evidence type="ECO:0000256" key="3">
    <source>
        <dbReference type="ARBA" id="ARBA00022448"/>
    </source>
</evidence>
<keyword evidence="3" id="KW-0813">Transport</keyword>
<dbReference type="Proteomes" id="UP000664288">
    <property type="component" value="Unassembled WGS sequence"/>
</dbReference>
<dbReference type="RefSeq" id="WP_207351159.1">
    <property type="nucleotide sequence ID" value="NZ_JAFMPY010000012.1"/>
</dbReference>
<dbReference type="NCBIfam" id="TIGR01276">
    <property type="entry name" value="thiB"/>
    <property type="match status" value="1"/>
</dbReference>
<dbReference type="Gene3D" id="3.40.190.10">
    <property type="entry name" value="Periplasmic binding protein-like II"/>
    <property type="match status" value="2"/>
</dbReference>
<sequence length="348" mass="37307">MASTPSIARRTVLGLLAGLAGSAAAIVTPALAAEGGQKPTLTVYTYDSFSADWGPGPKLKQAFEAGCGCNLVFVGLEDGVAILNRLKLEGASTKADVALGLTSDLIPEAKATGMFAKSGVDTSGLTVPTGFSDEVFVPYDYSYLAFVYDSDTVKSPPASLDDLVSGDPDQKIVIEDPRTSTPGLGFLLWMKAVYGEEAAAKWQALKPRILTVTPGWSEAYGLFTKGEVPIVLSYTTSPAYHEIEEDTRRYKAAGFKEGQYLQIEVAGILKDSPHADLAARFLGFLVGREAQEILPTTNWTLPVRGDVALPEAFSHLVDVEKPIMIDPETVAKNRRAWTDEWLEAVGAR</sequence>
<dbReference type="InterPro" id="IPR006311">
    <property type="entry name" value="TAT_signal"/>
</dbReference>
<dbReference type="InterPro" id="IPR005967">
    <property type="entry name" value="ThiB"/>
</dbReference>
<evidence type="ECO:0000256" key="2">
    <source>
        <dbReference type="ARBA" id="ARBA00008520"/>
    </source>
</evidence>
<comment type="subcellular location">
    <subcellularLocation>
        <location evidence="1">Periplasm</location>
    </subcellularLocation>
</comment>
<proteinExistence type="inferred from homology"/>
<dbReference type="InterPro" id="IPR005948">
    <property type="entry name" value="ThiB-like"/>
</dbReference>
<evidence type="ECO:0000313" key="7">
    <source>
        <dbReference type="EMBL" id="MBO0904520.1"/>
    </source>
</evidence>
<feature type="signal peptide" evidence="6">
    <location>
        <begin position="1"/>
        <end position="32"/>
    </location>
</feature>
<keyword evidence="8" id="KW-1185">Reference proteome</keyword>
<dbReference type="Pfam" id="PF13343">
    <property type="entry name" value="SBP_bac_6"/>
    <property type="match status" value="1"/>
</dbReference>
<feature type="chain" id="PRO_5046306780" evidence="6">
    <location>
        <begin position="33"/>
        <end position="348"/>
    </location>
</feature>
<evidence type="ECO:0000313" key="8">
    <source>
        <dbReference type="Proteomes" id="UP000664288"/>
    </source>
</evidence>
<organism evidence="7 8">
    <name type="scientific">Jiella sonneratiae</name>
    <dbReference type="NCBI Taxonomy" id="2816856"/>
    <lineage>
        <taxon>Bacteria</taxon>
        <taxon>Pseudomonadati</taxon>
        <taxon>Pseudomonadota</taxon>
        <taxon>Alphaproteobacteria</taxon>
        <taxon>Hyphomicrobiales</taxon>
        <taxon>Aurantimonadaceae</taxon>
        <taxon>Jiella</taxon>
    </lineage>
</organism>
<dbReference type="EMBL" id="JAFMPY010000012">
    <property type="protein sequence ID" value="MBO0904520.1"/>
    <property type="molecule type" value="Genomic_DNA"/>
</dbReference>
<keyword evidence="5" id="KW-0574">Periplasm</keyword>
<evidence type="ECO:0000256" key="4">
    <source>
        <dbReference type="ARBA" id="ARBA00022729"/>
    </source>
</evidence>
<accession>A0ABS3J4B5</accession>
<evidence type="ECO:0000256" key="5">
    <source>
        <dbReference type="ARBA" id="ARBA00022764"/>
    </source>
</evidence>
<keyword evidence="4 6" id="KW-0732">Signal</keyword>
<dbReference type="PROSITE" id="PS51318">
    <property type="entry name" value="TAT"/>
    <property type="match status" value="1"/>
</dbReference>
<name>A0ABS3J4B5_9HYPH</name>
<dbReference type="PANTHER" id="PTHR30006">
    <property type="entry name" value="THIAMINE-BINDING PERIPLASMIC PROTEIN-RELATED"/>
    <property type="match status" value="1"/>
</dbReference>
<protein>
    <submittedName>
        <fullName evidence="7">Thiamine ABC transporter substrate binding subunit</fullName>
    </submittedName>
</protein>
<dbReference type="PANTHER" id="PTHR30006:SF3">
    <property type="entry name" value="THIAMINE-BINDING PERIPLASMIC PROTEIN"/>
    <property type="match status" value="1"/>
</dbReference>
<evidence type="ECO:0000256" key="1">
    <source>
        <dbReference type="ARBA" id="ARBA00004418"/>
    </source>
</evidence>
<dbReference type="CDD" id="cd13545">
    <property type="entry name" value="PBP2_TbpA"/>
    <property type="match status" value="1"/>
</dbReference>
<comment type="similarity">
    <text evidence="2">Belongs to the bacterial solute-binding protein 1 family.</text>
</comment>
<gene>
    <name evidence="7" type="ORF">J1C47_12795</name>
</gene>
<comment type="caution">
    <text evidence="7">The sequence shown here is derived from an EMBL/GenBank/DDBJ whole genome shotgun (WGS) entry which is preliminary data.</text>
</comment>
<evidence type="ECO:0000256" key="6">
    <source>
        <dbReference type="SAM" id="SignalP"/>
    </source>
</evidence>
<reference evidence="7 8" key="1">
    <citation type="submission" date="2021-03" db="EMBL/GenBank/DDBJ databases">
        <title>Whole genome sequence of Jiella sp. MQZ13P-4.</title>
        <authorList>
            <person name="Tuo L."/>
        </authorList>
    </citation>
    <scope>NUCLEOTIDE SEQUENCE [LARGE SCALE GENOMIC DNA]</scope>
    <source>
        <strain evidence="7 8">MQZ13P-4</strain>
    </source>
</reference>
<dbReference type="SUPFAM" id="SSF53850">
    <property type="entry name" value="Periplasmic binding protein-like II"/>
    <property type="match status" value="1"/>
</dbReference>